<dbReference type="InterPro" id="IPR050807">
    <property type="entry name" value="TransReg_Diox_bact_type"/>
</dbReference>
<dbReference type="SMART" id="SM00530">
    <property type="entry name" value="HTH_XRE"/>
    <property type="match status" value="1"/>
</dbReference>
<evidence type="ECO:0000313" key="3">
    <source>
        <dbReference type="EMBL" id="RDY27886.1"/>
    </source>
</evidence>
<dbReference type="GO" id="GO:0003700">
    <property type="term" value="F:DNA-binding transcription factor activity"/>
    <property type="evidence" value="ECO:0007669"/>
    <property type="project" value="TreeGrafter"/>
</dbReference>
<dbReference type="CDD" id="cd02209">
    <property type="entry name" value="cupin_XRE_C"/>
    <property type="match status" value="1"/>
</dbReference>
<organism evidence="3 4">
    <name type="scientific">Romboutsia weinsteinii</name>
    <dbReference type="NCBI Taxonomy" id="2020949"/>
    <lineage>
        <taxon>Bacteria</taxon>
        <taxon>Bacillati</taxon>
        <taxon>Bacillota</taxon>
        <taxon>Clostridia</taxon>
        <taxon>Peptostreptococcales</taxon>
        <taxon>Peptostreptococcaceae</taxon>
        <taxon>Romboutsia</taxon>
    </lineage>
</organism>
<dbReference type="GO" id="GO:0003677">
    <property type="term" value="F:DNA binding"/>
    <property type="evidence" value="ECO:0007669"/>
    <property type="project" value="UniProtKB-KW"/>
</dbReference>
<proteinExistence type="predicted"/>
<dbReference type="CDD" id="cd00093">
    <property type="entry name" value="HTH_XRE"/>
    <property type="match status" value="1"/>
</dbReference>
<dbReference type="Pfam" id="PF01381">
    <property type="entry name" value="HTH_3"/>
    <property type="match status" value="1"/>
</dbReference>
<keyword evidence="1" id="KW-0238">DNA-binding</keyword>
<dbReference type="SUPFAM" id="SSF51182">
    <property type="entry name" value="RmlC-like cupins"/>
    <property type="match status" value="1"/>
</dbReference>
<evidence type="ECO:0000256" key="1">
    <source>
        <dbReference type="ARBA" id="ARBA00023125"/>
    </source>
</evidence>
<dbReference type="InterPro" id="IPR001387">
    <property type="entry name" value="Cro/C1-type_HTH"/>
</dbReference>
<dbReference type="Gene3D" id="2.60.120.10">
    <property type="entry name" value="Jelly Rolls"/>
    <property type="match status" value="1"/>
</dbReference>
<dbReference type="AlphaFoldDB" id="A0A371J5E0"/>
<comment type="caution">
    <text evidence="3">The sequence shown here is derived from an EMBL/GenBank/DDBJ whole genome shotgun (WGS) entry which is preliminary data.</text>
</comment>
<dbReference type="PROSITE" id="PS50943">
    <property type="entry name" value="HTH_CROC1"/>
    <property type="match status" value="1"/>
</dbReference>
<protein>
    <submittedName>
        <fullName evidence="3">XRE family transcriptional regulator</fullName>
    </submittedName>
</protein>
<reference evidence="3 4" key="1">
    <citation type="journal article" date="2017" name="Genome Announc.">
        <title>Draft Genome Sequence of Romboutsia weinsteinii sp. nov. Strain CCRI-19649(T) Isolated from Surface Water.</title>
        <authorList>
            <person name="Maheux A.F."/>
            <person name="Boudreau D.K."/>
            <person name="Berube E."/>
            <person name="Boissinot M."/>
            <person name="Cantin P."/>
            <person name="Raymond F."/>
            <person name="Corbeil J."/>
            <person name="Omar R.F."/>
            <person name="Bergeron M.G."/>
        </authorList>
    </citation>
    <scope>NUCLEOTIDE SEQUENCE [LARGE SCALE GENOMIC DNA]</scope>
    <source>
        <strain evidence="3 4">CCRI-19649</strain>
    </source>
</reference>
<dbReference type="Pfam" id="PF07883">
    <property type="entry name" value="Cupin_2"/>
    <property type="match status" value="1"/>
</dbReference>
<dbReference type="EMBL" id="NOJY02000010">
    <property type="protein sequence ID" value="RDY27886.1"/>
    <property type="molecule type" value="Genomic_DNA"/>
</dbReference>
<name>A0A371J5E0_9FIRM</name>
<accession>A0A371J5E0</accession>
<evidence type="ECO:0000313" key="4">
    <source>
        <dbReference type="Proteomes" id="UP000215694"/>
    </source>
</evidence>
<dbReference type="PANTHER" id="PTHR46797">
    <property type="entry name" value="HTH-TYPE TRANSCRIPTIONAL REGULATOR"/>
    <property type="match status" value="1"/>
</dbReference>
<sequence>MIGDKIRTIRKEKKMTANQLADLSGFTASYISQLERNILDPSISSLRKIASILDVPIYTFLEEECEFDKKNLFVKSNKRRSLKLPDSSFTYEFLTPLLKCNDFKIKMNIINFKIEGHSFDSNDFLKHNADECLFVTTGELHVYIDDEIYHLHEGDSIYILSNSKHKIYNPLDKESSGYSCITPSIY</sequence>
<dbReference type="InterPro" id="IPR011051">
    <property type="entry name" value="RmlC_Cupin_sf"/>
</dbReference>
<dbReference type="InterPro" id="IPR014710">
    <property type="entry name" value="RmlC-like_jellyroll"/>
</dbReference>
<dbReference type="RefSeq" id="WP_116041345.1">
    <property type="nucleotide sequence ID" value="NZ_NOJY02000010.1"/>
</dbReference>
<evidence type="ECO:0000259" key="2">
    <source>
        <dbReference type="PROSITE" id="PS50943"/>
    </source>
</evidence>
<dbReference type="InterPro" id="IPR013096">
    <property type="entry name" value="Cupin_2"/>
</dbReference>
<dbReference type="OrthoDB" id="9814553at2"/>
<feature type="domain" description="HTH cro/C1-type" evidence="2">
    <location>
        <begin position="6"/>
        <end position="60"/>
    </location>
</feature>
<keyword evidence="4" id="KW-1185">Reference proteome</keyword>
<dbReference type="GO" id="GO:0005829">
    <property type="term" value="C:cytosol"/>
    <property type="evidence" value="ECO:0007669"/>
    <property type="project" value="TreeGrafter"/>
</dbReference>
<dbReference type="Gene3D" id="1.10.260.40">
    <property type="entry name" value="lambda repressor-like DNA-binding domains"/>
    <property type="match status" value="1"/>
</dbReference>
<dbReference type="SUPFAM" id="SSF47413">
    <property type="entry name" value="lambda repressor-like DNA-binding domains"/>
    <property type="match status" value="1"/>
</dbReference>
<dbReference type="InterPro" id="IPR010982">
    <property type="entry name" value="Lambda_DNA-bd_dom_sf"/>
</dbReference>
<dbReference type="PANTHER" id="PTHR46797:SF1">
    <property type="entry name" value="METHYLPHOSPHONATE SYNTHASE"/>
    <property type="match status" value="1"/>
</dbReference>
<gene>
    <name evidence="3" type="ORF">CHL78_007740</name>
</gene>
<dbReference type="Proteomes" id="UP000215694">
    <property type="component" value="Unassembled WGS sequence"/>
</dbReference>